<dbReference type="SUPFAM" id="SSF49299">
    <property type="entry name" value="PKD domain"/>
    <property type="match status" value="1"/>
</dbReference>
<reference evidence="1 2" key="1">
    <citation type="submission" date="2016-02" db="EMBL/GenBank/DDBJ databases">
        <authorList>
            <person name="Wen L."/>
            <person name="He K."/>
            <person name="Yang H."/>
        </authorList>
    </citation>
    <scope>NUCLEOTIDE SEQUENCE [LARGE SCALE GENOMIC DNA]</scope>
    <source>
        <strain evidence="1 2">CZ1127</strain>
    </source>
</reference>
<accession>A0A1B1Y7J8</accession>
<organism evidence="1 2">
    <name type="scientific">Wenyingzhuangia fucanilytica</name>
    <dbReference type="NCBI Taxonomy" id="1790137"/>
    <lineage>
        <taxon>Bacteria</taxon>
        <taxon>Pseudomonadati</taxon>
        <taxon>Bacteroidota</taxon>
        <taxon>Flavobacteriia</taxon>
        <taxon>Flavobacteriales</taxon>
        <taxon>Flavobacteriaceae</taxon>
        <taxon>Wenyingzhuangia</taxon>
    </lineage>
</organism>
<dbReference type="KEGG" id="wfu:AXE80_10900"/>
<dbReference type="AlphaFoldDB" id="A0A1B1Y7J8"/>
<sequence>MIDIISAPKPQELFQNTAPLPIEIRSTLGADHYFVATILVDSVEYDVQTVSKLDDYNATIDLQNVIESIFIQDYIPVSSSTEIVELPNLIKQVNIIIKEYIRSSNTLVNTLELDPFKVINSEQLQNINLDNSQFLSIYDKYIKVPVDGVLMLPFFAKTACTLKLVKNDIVIFSQTLIDIYSIYALNINLKALEIIESDNVYVELNSTNQSYHKSLDFTNQTGYTPSKLVVKNNFNAWEYFYTFGNPKDTGDLDHKTLKLSDSGQLLKYRVNSTPKYLLNSGHYHTSYSSVINNVLSALDVLYYKNNEAINVVIQNKKRTEVKERNHYYFTEFLLDDNHVVVVNNSNQFRVAPSLVNINVSGLENEALEITKAEILAAYNGTGAISITFPVLHNKGTINVHQTSGVSEVSNSTTYLLADFEKIVLTGIGFGDPYTILKFNIQNTEGLSNTASIYFKIVDNNPSSLPPSISMADEVDVYVDANSKTITAVITDTEGDGFSMIWTQNSGQPITMSNTTTSTLLLTNWTGAGEYEFLLTVTDVRNKTSTKTVKLTVMEYKINVAANKGGLSVYGGQPGETAKFKVEFGYDAILIGDISSTGESETRRILFNGVEIGRVKYTMGEGSPILIKTNGTLVFEIEDTFDSDGKITKSLYNDGIETSKPDVKFILTGIISVESATGSDTVWGNQPSMYFKFLYNTTAF</sequence>
<name>A0A1B1Y7J8_9FLAO</name>
<dbReference type="InterPro" id="IPR035986">
    <property type="entry name" value="PKD_dom_sf"/>
</dbReference>
<keyword evidence="2" id="KW-1185">Reference proteome</keyword>
<evidence type="ECO:0000313" key="1">
    <source>
        <dbReference type="EMBL" id="ANW96752.1"/>
    </source>
</evidence>
<proteinExistence type="predicted"/>
<dbReference type="InterPro" id="IPR013783">
    <property type="entry name" value="Ig-like_fold"/>
</dbReference>
<evidence type="ECO:0000313" key="2">
    <source>
        <dbReference type="Proteomes" id="UP000092967"/>
    </source>
</evidence>
<dbReference type="Pfam" id="PF22352">
    <property type="entry name" value="K319L-like_PKD"/>
    <property type="match status" value="1"/>
</dbReference>
<dbReference type="RefSeq" id="WP_068827204.1">
    <property type="nucleotide sequence ID" value="NZ_CP014224.1"/>
</dbReference>
<dbReference type="Gene3D" id="2.60.40.10">
    <property type="entry name" value="Immunoglobulins"/>
    <property type="match status" value="1"/>
</dbReference>
<dbReference type="STRING" id="1790137.AXE80_10900"/>
<dbReference type="Proteomes" id="UP000092967">
    <property type="component" value="Chromosome"/>
</dbReference>
<gene>
    <name evidence="1" type="ORF">AXE80_10900</name>
</gene>
<dbReference type="OrthoDB" id="1335231at2"/>
<protein>
    <submittedName>
        <fullName evidence="1">Uncharacterized protein</fullName>
    </submittedName>
</protein>
<dbReference type="EMBL" id="CP014224">
    <property type="protein sequence ID" value="ANW96752.1"/>
    <property type="molecule type" value="Genomic_DNA"/>
</dbReference>